<protein>
    <submittedName>
        <fullName evidence="2">Uncharacterized protein</fullName>
    </submittedName>
</protein>
<accession>A0A2T5M6F5</accession>
<evidence type="ECO:0000313" key="2">
    <source>
        <dbReference type="EMBL" id="PTU24086.1"/>
    </source>
</evidence>
<dbReference type="GeneID" id="63809425"/>
<evidence type="ECO:0000256" key="1">
    <source>
        <dbReference type="SAM" id="MobiDB-lite"/>
    </source>
</evidence>
<dbReference type="EMBL" id="MSFN02000001">
    <property type="protein sequence ID" value="PTU24086.1"/>
    <property type="molecule type" value="Genomic_DNA"/>
</dbReference>
<organism evidence="2 3">
    <name type="scientific">Aspergillus ochraceoroseus IBT 24754</name>
    <dbReference type="NCBI Taxonomy" id="1392256"/>
    <lineage>
        <taxon>Eukaryota</taxon>
        <taxon>Fungi</taxon>
        <taxon>Dikarya</taxon>
        <taxon>Ascomycota</taxon>
        <taxon>Pezizomycotina</taxon>
        <taxon>Eurotiomycetes</taxon>
        <taxon>Eurotiomycetidae</taxon>
        <taxon>Eurotiales</taxon>
        <taxon>Aspergillaceae</taxon>
        <taxon>Aspergillus</taxon>
        <taxon>Aspergillus subgen. Nidulantes</taxon>
    </lineage>
</organism>
<feature type="compositionally biased region" description="Basic residues" evidence="1">
    <location>
        <begin position="58"/>
        <end position="72"/>
    </location>
</feature>
<feature type="compositionally biased region" description="Basic and acidic residues" evidence="1">
    <location>
        <begin position="43"/>
        <end position="57"/>
    </location>
</feature>
<sequence length="219" mass="25170">MVEWNKQRSDGGLQGISWRIEERYQQQQQQQQQHENKKKSRDRKTETEEQREIEREKEKKKKKKKRKQKQTRYVREGKRNEKKHLLLNYIRSDTSCLPLSASLILILSFPLSLSLPPPCLSLSLHAYVSVRSCSSHLNDSKQSVCVDCSREKGRAADTAPAASRHVGQDLERPTSTIPRTRLTRITGSSIYNSCAPLPNPQKARLLTNGRTNIGRTLAH</sequence>
<dbReference type="AlphaFoldDB" id="A0A2T5M6F5"/>
<reference evidence="2 3" key="1">
    <citation type="journal article" date="2018" name="Proc. Natl. Acad. Sci. U.S.A.">
        <title>Linking secondary metabolites to gene clusters through genome sequencing of six diverse Aspergillus species.</title>
        <authorList>
            <person name="Kaerboelling I."/>
            <person name="Vesth T.C."/>
            <person name="Frisvad J.C."/>
            <person name="Nybo J.L."/>
            <person name="Theobald S."/>
            <person name="Kuo A."/>
            <person name="Bowyer P."/>
            <person name="Matsuda Y."/>
            <person name="Mondo S."/>
            <person name="Lyhne E.K."/>
            <person name="Kogle M.E."/>
            <person name="Clum A."/>
            <person name="Lipzen A."/>
            <person name="Salamov A."/>
            <person name="Ngan C.Y."/>
            <person name="Daum C."/>
            <person name="Chiniquy J."/>
            <person name="Barry K."/>
            <person name="LaButti K."/>
            <person name="Haridas S."/>
            <person name="Simmons B.A."/>
            <person name="Magnuson J.K."/>
            <person name="Mortensen U.H."/>
            <person name="Larsen T.O."/>
            <person name="Grigoriev I.V."/>
            <person name="Baker S.E."/>
            <person name="Andersen M.R."/>
        </authorList>
    </citation>
    <scope>NUCLEOTIDE SEQUENCE [LARGE SCALE GENOMIC DNA]</scope>
    <source>
        <strain evidence="2 3">IBT 24754</strain>
    </source>
</reference>
<dbReference type="RefSeq" id="XP_040755478.1">
    <property type="nucleotide sequence ID" value="XM_040892543.1"/>
</dbReference>
<dbReference type="VEuPathDB" id="FungiDB:P175DRAFT_019195"/>
<gene>
    <name evidence="2" type="ORF">P175DRAFT_019195</name>
</gene>
<dbReference type="Proteomes" id="UP000244073">
    <property type="component" value="Unassembled WGS sequence"/>
</dbReference>
<name>A0A2T5M6F5_9EURO</name>
<evidence type="ECO:0000313" key="3">
    <source>
        <dbReference type="Proteomes" id="UP000244073"/>
    </source>
</evidence>
<feature type="region of interest" description="Disordered" evidence="1">
    <location>
        <begin position="23"/>
        <end position="77"/>
    </location>
</feature>
<proteinExistence type="predicted"/>
<comment type="caution">
    <text evidence="2">The sequence shown here is derived from an EMBL/GenBank/DDBJ whole genome shotgun (WGS) entry which is preliminary data.</text>
</comment>